<reference evidence="8" key="1">
    <citation type="submission" date="2007-07" db="EMBL/GenBank/DDBJ databases">
        <title>PCAP assembly of the Caenorhabditis remanei genome.</title>
        <authorList>
            <consortium name="The Caenorhabditis remanei Sequencing Consortium"/>
            <person name="Wilson R.K."/>
        </authorList>
    </citation>
    <scope>NUCLEOTIDE SEQUENCE [LARGE SCALE GENOMIC DNA]</scope>
    <source>
        <strain evidence="8">PB4641</strain>
    </source>
</reference>
<dbReference type="EMBL" id="DS271276">
    <property type="protein sequence ID" value="EFP00612.1"/>
    <property type="molecule type" value="Genomic_DNA"/>
</dbReference>
<dbReference type="Proteomes" id="UP000008281">
    <property type="component" value="Unassembled WGS sequence"/>
</dbReference>
<dbReference type="Gene3D" id="3.90.870.10">
    <property type="entry name" value="DHBP synthase"/>
    <property type="match status" value="1"/>
</dbReference>
<dbReference type="PROSITE" id="PS51163">
    <property type="entry name" value="YRDC"/>
    <property type="match status" value="1"/>
</dbReference>
<evidence type="ECO:0000256" key="5">
    <source>
        <dbReference type="ARBA" id="ARBA00022741"/>
    </source>
</evidence>
<dbReference type="InterPro" id="IPR023535">
    <property type="entry name" value="TC-AMP_synthase"/>
</dbReference>
<dbReference type="InterPro" id="IPR057666">
    <property type="entry name" value="DrpA_SLOG"/>
</dbReference>
<dbReference type="InterPro" id="IPR003488">
    <property type="entry name" value="DprA"/>
</dbReference>
<dbReference type="OrthoDB" id="3648309at2759"/>
<dbReference type="GO" id="GO:0005524">
    <property type="term" value="F:ATP binding"/>
    <property type="evidence" value="ECO:0007669"/>
    <property type="project" value="UniProtKB-KW"/>
</dbReference>
<keyword evidence="4" id="KW-0548">Nucleotidyltransferase</keyword>
<keyword evidence="4" id="KW-0808">Transferase</keyword>
<dbReference type="GO" id="GO:0002949">
    <property type="term" value="P:tRNA threonylcarbamoyladenosine modification"/>
    <property type="evidence" value="ECO:0007669"/>
    <property type="project" value="InterPro"/>
</dbReference>
<feature type="domain" description="YrdC-like" evidence="7">
    <location>
        <begin position="375"/>
        <end position="561"/>
    </location>
</feature>
<evidence type="ECO:0000256" key="3">
    <source>
        <dbReference type="ARBA" id="ARBA00022694"/>
    </source>
</evidence>
<dbReference type="GO" id="GO:0016779">
    <property type="term" value="F:nucleotidyltransferase activity"/>
    <property type="evidence" value="ECO:0007669"/>
    <property type="project" value="UniProtKB-KW"/>
</dbReference>
<proteinExistence type="inferred from homology"/>
<name>E3NW06_CAERE</name>
<dbReference type="SUPFAM" id="SSF102405">
    <property type="entry name" value="MCP/YpsA-like"/>
    <property type="match status" value="1"/>
</dbReference>
<evidence type="ECO:0000256" key="2">
    <source>
        <dbReference type="ARBA" id="ARBA00015492"/>
    </source>
</evidence>
<protein>
    <recommendedName>
        <fullName evidence="2">Threonylcarbamoyl-AMP synthase</fullName>
    </recommendedName>
</protein>
<keyword evidence="5" id="KW-0547">Nucleotide-binding</keyword>
<comment type="similarity">
    <text evidence="1">Belongs to the DprA/Smf family.</text>
</comment>
<dbReference type="HOGENOM" id="CLU_029601_0_0_1"/>
<evidence type="ECO:0000313" key="8">
    <source>
        <dbReference type="EMBL" id="EFP00612.1"/>
    </source>
</evidence>
<dbReference type="NCBIfam" id="TIGR00732">
    <property type="entry name" value="dprA"/>
    <property type="match status" value="1"/>
</dbReference>
<keyword evidence="6" id="KW-0067">ATP-binding</keyword>
<dbReference type="PANTHER" id="PTHR43022:SF1">
    <property type="entry name" value="PROTEIN SMF"/>
    <property type="match status" value="1"/>
</dbReference>
<evidence type="ECO:0000256" key="6">
    <source>
        <dbReference type="ARBA" id="ARBA00022840"/>
    </source>
</evidence>
<accession>E3NW06</accession>
<dbReference type="PANTHER" id="PTHR43022">
    <property type="entry name" value="PROTEIN SMF"/>
    <property type="match status" value="1"/>
</dbReference>
<dbReference type="Gene3D" id="3.40.50.450">
    <property type="match status" value="1"/>
</dbReference>
<keyword evidence="9" id="KW-1185">Reference proteome</keyword>
<evidence type="ECO:0000313" key="9">
    <source>
        <dbReference type="Proteomes" id="UP000008281"/>
    </source>
</evidence>
<gene>
    <name evidence="8" type="ORF">CRE_14455</name>
</gene>
<keyword evidence="3" id="KW-0819">tRNA processing</keyword>
<evidence type="ECO:0000259" key="7">
    <source>
        <dbReference type="PROSITE" id="PS51163"/>
    </source>
</evidence>
<evidence type="ECO:0000256" key="1">
    <source>
        <dbReference type="ARBA" id="ARBA00006525"/>
    </source>
</evidence>
<dbReference type="eggNOG" id="ENOG502R8HK">
    <property type="taxonomic scope" value="Eukaryota"/>
</dbReference>
<dbReference type="Pfam" id="PF17782">
    <property type="entry name" value="WHD_DprA"/>
    <property type="match status" value="1"/>
</dbReference>
<sequence length="561" mass="62634">MLKQISNDQYDAIRLWYLVQHSLSAFRKLETHFGSIAKALQAENLNRWSEAKIHKNHIERASEFFTALGQSKFQVCFDKIQQHTDFIVLDTDPHYPQQLLPYPDHPPILFGKGAFQNLSQPQIAIVGSRKPSPHGKQVAYDFAYYLSEKGFFITSGLALGIDAAAHMGGLKHHRTIAVIGTGLDLVYPSQNRQLQEQILQHSGTILTEYLPETQPIQRNFPYRNRIVSGLSLGVVVAEAQLSSGSLITAQAAAEQGKVIFAIPGHIYGEHHQGCHQLIREGAILVDHPEQIVEDLALPTQWHCAQQSESRSPMPEIPEHLFKLYQLLDWIGQDLDTLAQSANLDIAQLTSDLMELELLGHCIQQSGRYLRCRMITTSVAEAAQILQQGKVLAYPTEAVWGLGCDPFNEQAFLEILRLKQRPIEKGVILLAGQLSQVEHLLTEIDPIIREQIIQSWTQRSRAERATTWLLPADDKIPQWIKGQHAQVAVRVTNHPLCIALCNAFNGFIVSTSANSAGLEPARSLQQASQYFGSELNYLNGDLGLSREPSKIIDASTAQVIRA</sequence>
<dbReference type="Pfam" id="PF01300">
    <property type="entry name" value="Sua5_yciO_yrdC"/>
    <property type="match status" value="1"/>
</dbReference>
<dbReference type="InterPro" id="IPR017945">
    <property type="entry name" value="DHBP_synth_RibB-like_a/b_dom"/>
</dbReference>
<dbReference type="STRING" id="31234.E3NW06"/>
<organism evidence="9">
    <name type="scientific">Caenorhabditis remanei</name>
    <name type="common">Caenorhabditis vulgaris</name>
    <dbReference type="NCBI Taxonomy" id="31234"/>
    <lineage>
        <taxon>Eukaryota</taxon>
        <taxon>Metazoa</taxon>
        <taxon>Ecdysozoa</taxon>
        <taxon>Nematoda</taxon>
        <taxon>Chromadorea</taxon>
        <taxon>Rhabditida</taxon>
        <taxon>Rhabditina</taxon>
        <taxon>Rhabditomorpha</taxon>
        <taxon>Rhabditoidea</taxon>
        <taxon>Rhabditidae</taxon>
        <taxon>Peloderinae</taxon>
        <taxon>Caenorhabditis</taxon>
    </lineage>
</organism>
<dbReference type="Pfam" id="PF02481">
    <property type="entry name" value="DNA_processg_A"/>
    <property type="match status" value="1"/>
</dbReference>
<dbReference type="HAMAP" id="MF_01852">
    <property type="entry name" value="TsaC"/>
    <property type="match status" value="1"/>
</dbReference>
<dbReference type="InterPro" id="IPR006070">
    <property type="entry name" value="Sua5-like_dom"/>
</dbReference>
<dbReference type="GO" id="GO:0003725">
    <property type="term" value="F:double-stranded RNA binding"/>
    <property type="evidence" value="ECO:0007669"/>
    <property type="project" value="InterPro"/>
</dbReference>
<dbReference type="AlphaFoldDB" id="E3NW06"/>
<dbReference type="SUPFAM" id="SSF55821">
    <property type="entry name" value="YrdC/RibB"/>
    <property type="match status" value="1"/>
</dbReference>
<dbReference type="InterPro" id="IPR041614">
    <property type="entry name" value="DprA_WH"/>
</dbReference>
<evidence type="ECO:0000256" key="4">
    <source>
        <dbReference type="ARBA" id="ARBA00022695"/>
    </source>
</evidence>
<dbReference type="InParanoid" id="E3NW06"/>